<proteinExistence type="predicted"/>
<evidence type="ECO:0000313" key="3">
    <source>
        <dbReference type="RefSeq" id="XP_033459431.1"/>
    </source>
</evidence>
<dbReference type="GeneID" id="54361020"/>
<feature type="region of interest" description="Disordered" evidence="1">
    <location>
        <begin position="1"/>
        <end position="68"/>
    </location>
</feature>
<dbReference type="OrthoDB" id="3901046at2759"/>
<keyword evidence="2" id="KW-1185">Reference proteome</keyword>
<reference evidence="3" key="3">
    <citation type="submission" date="2025-08" db="UniProtKB">
        <authorList>
            <consortium name="RefSeq"/>
        </authorList>
    </citation>
    <scope>IDENTIFICATION</scope>
    <source>
        <strain evidence="3">CBS 342.82</strain>
    </source>
</reference>
<dbReference type="RefSeq" id="XP_033459431.1">
    <property type="nucleotide sequence ID" value="XM_033603220.1"/>
</dbReference>
<reference evidence="3" key="2">
    <citation type="submission" date="2020-04" db="EMBL/GenBank/DDBJ databases">
        <authorList>
            <consortium name="NCBI Genome Project"/>
        </authorList>
    </citation>
    <scope>NUCLEOTIDE SEQUENCE</scope>
    <source>
        <strain evidence="3">CBS 342.82</strain>
    </source>
</reference>
<evidence type="ECO:0000256" key="1">
    <source>
        <dbReference type="SAM" id="MobiDB-lite"/>
    </source>
</evidence>
<accession>A0A6J3M330</accession>
<gene>
    <name evidence="3" type="ORF">K489DRAFT_371240</name>
</gene>
<dbReference type="Proteomes" id="UP000504637">
    <property type="component" value="Unplaced"/>
</dbReference>
<feature type="compositionally biased region" description="Basic and acidic residues" evidence="1">
    <location>
        <begin position="170"/>
        <end position="182"/>
    </location>
</feature>
<sequence length="299" mass="34142">MPPSPVPFTAAARIEPARTQTWPPFYPRRLLKPQTSSSPSMASSIDDFQQSRHDPYEDELNESPDTHFLSPMQLYEYEDWADDSEDESDNEEVAWNAGITDFALFDRDRRNASEHQQHVPGKWQSLLESQASALQRAVERNRSGSPADASQRRWTPLMNDVPQLTPDHSPNLRDDFEMDNAHRGRNSLRPRVPDYLHLQLPPAIKTSSDLDDAYDSHDNSSQYDDDENACSSSSSDSEADVPVAALIARARERRLQYRKLQRPGLRYNRTMSGKVHAWRRPSVHIYPLGEDREAEAAAE</sequence>
<protein>
    <submittedName>
        <fullName evidence="3">Uncharacterized protein</fullName>
    </submittedName>
</protein>
<dbReference type="AlphaFoldDB" id="A0A6J3M330"/>
<reference evidence="3" key="1">
    <citation type="submission" date="2020-01" db="EMBL/GenBank/DDBJ databases">
        <authorList>
            <consortium name="DOE Joint Genome Institute"/>
            <person name="Haridas S."/>
            <person name="Albert R."/>
            <person name="Binder M."/>
            <person name="Bloem J."/>
            <person name="Labutti K."/>
            <person name="Salamov A."/>
            <person name="Andreopoulos B."/>
            <person name="Baker S.E."/>
            <person name="Barry K."/>
            <person name="Bills G."/>
            <person name="Bluhm B.H."/>
            <person name="Cannon C."/>
            <person name="Castanera R."/>
            <person name="Culley D.E."/>
            <person name="Daum C."/>
            <person name="Ezra D."/>
            <person name="Gonzalez J.B."/>
            <person name="Henrissat B."/>
            <person name="Kuo A."/>
            <person name="Liang C."/>
            <person name="Lipzen A."/>
            <person name="Lutzoni F."/>
            <person name="Magnuson J."/>
            <person name="Mondo S."/>
            <person name="Nolan M."/>
            <person name="Ohm R."/>
            <person name="Pangilinan J."/>
            <person name="Park H.-J."/>
            <person name="Ramirez L."/>
            <person name="Alfaro M."/>
            <person name="Sun H."/>
            <person name="Tritt A."/>
            <person name="Yoshinaga Y."/>
            <person name="Zwiers L.-H."/>
            <person name="Turgeon B.G."/>
            <person name="Goodwin S.B."/>
            <person name="Spatafora J.W."/>
            <person name="Crous P.W."/>
            <person name="Grigoriev I.V."/>
        </authorList>
    </citation>
    <scope>NUCLEOTIDE SEQUENCE</scope>
    <source>
        <strain evidence="3">CBS 342.82</strain>
    </source>
</reference>
<feature type="region of interest" description="Disordered" evidence="1">
    <location>
        <begin position="206"/>
        <end position="240"/>
    </location>
</feature>
<feature type="region of interest" description="Disordered" evidence="1">
    <location>
        <begin position="137"/>
        <end position="194"/>
    </location>
</feature>
<evidence type="ECO:0000313" key="2">
    <source>
        <dbReference type="Proteomes" id="UP000504637"/>
    </source>
</evidence>
<name>A0A6J3M330_9PEZI</name>
<organism evidence="3">
    <name type="scientific">Dissoconium aciculare CBS 342.82</name>
    <dbReference type="NCBI Taxonomy" id="1314786"/>
    <lineage>
        <taxon>Eukaryota</taxon>
        <taxon>Fungi</taxon>
        <taxon>Dikarya</taxon>
        <taxon>Ascomycota</taxon>
        <taxon>Pezizomycotina</taxon>
        <taxon>Dothideomycetes</taxon>
        <taxon>Dothideomycetidae</taxon>
        <taxon>Mycosphaerellales</taxon>
        <taxon>Dissoconiaceae</taxon>
        <taxon>Dissoconium</taxon>
    </lineage>
</organism>